<dbReference type="EMBL" id="MT144720">
    <property type="protein sequence ID" value="QJH98180.1"/>
    <property type="molecule type" value="Genomic_DNA"/>
</dbReference>
<organism evidence="1">
    <name type="scientific">viral metagenome</name>
    <dbReference type="NCBI Taxonomy" id="1070528"/>
    <lineage>
        <taxon>unclassified sequences</taxon>
        <taxon>metagenomes</taxon>
        <taxon>organismal metagenomes</taxon>
    </lineage>
</organism>
<protein>
    <submittedName>
        <fullName evidence="1">Uncharacterized protein</fullName>
    </submittedName>
</protein>
<dbReference type="AlphaFoldDB" id="A0A6M3XJS8"/>
<sequence length="156" mass="18097">MRGISTKELFPYILEDDRGLPSEQQTIFYIKPKTGHEANIQTKVYLKAFREKDNGIRDLIVKDADIADLTNFKATVKKIENFAFPDDYYEDHPQVKEKAKPVKIHEDGQELKILFVKEITSEDMIGDVCRTLDNDSLREIYDVSRSVSKLREGQKK</sequence>
<accession>A0A6M3XJS8</accession>
<gene>
    <name evidence="1" type="ORF">TM448B01236_0015</name>
</gene>
<proteinExistence type="predicted"/>
<name>A0A6M3XJS8_9ZZZZ</name>
<reference evidence="1" key="1">
    <citation type="submission" date="2020-03" db="EMBL/GenBank/DDBJ databases">
        <title>The deep terrestrial virosphere.</title>
        <authorList>
            <person name="Holmfeldt K."/>
            <person name="Nilsson E."/>
            <person name="Simone D."/>
            <person name="Lopez-Fernandez M."/>
            <person name="Wu X."/>
            <person name="de Brujin I."/>
            <person name="Lundin D."/>
            <person name="Andersson A."/>
            <person name="Bertilsson S."/>
            <person name="Dopson M."/>
        </authorList>
    </citation>
    <scope>NUCLEOTIDE SEQUENCE</scope>
    <source>
        <strain evidence="1">TM448B01236</strain>
    </source>
</reference>
<evidence type="ECO:0000313" key="1">
    <source>
        <dbReference type="EMBL" id="QJH98180.1"/>
    </source>
</evidence>